<dbReference type="PANTHER" id="PTHR35789:SF1">
    <property type="entry name" value="SPORE GERMINATION PROTEIN B3"/>
    <property type="match status" value="1"/>
</dbReference>
<accession>A0A285UWC9</accession>
<dbReference type="GO" id="GO:0009847">
    <property type="term" value="P:spore germination"/>
    <property type="evidence" value="ECO:0007669"/>
    <property type="project" value="InterPro"/>
</dbReference>
<reference evidence="3" key="1">
    <citation type="submission" date="2017-08" db="EMBL/GenBank/DDBJ databases">
        <authorList>
            <person name="Varghese N."/>
            <person name="Submissions S."/>
        </authorList>
    </citation>
    <scope>NUCLEOTIDE SEQUENCE [LARGE SCALE GENOMIC DNA]</scope>
    <source>
        <strain evidence="3">JC23</strain>
    </source>
</reference>
<dbReference type="EMBL" id="OBQC01000027">
    <property type="protein sequence ID" value="SOC45026.1"/>
    <property type="molecule type" value="Genomic_DNA"/>
</dbReference>
<keyword evidence="3" id="KW-1185">Reference proteome</keyword>
<dbReference type="RefSeq" id="WP_097151274.1">
    <property type="nucleotide sequence ID" value="NZ_OBQC01000027.1"/>
</dbReference>
<dbReference type="AlphaFoldDB" id="A0A285UWC9"/>
<feature type="domain" description="Spore germination protein N-terminal" evidence="1">
    <location>
        <begin position="25"/>
        <end position="199"/>
    </location>
</feature>
<proteinExistence type="predicted"/>
<dbReference type="Pfam" id="PF25198">
    <property type="entry name" value="Spore_GerAC_N"/>
    <property type="match status" value="1"/>
</dbReference>
<evidence type="ECO:0000313" key="2">
    <source>
        <dbReference type="EMBL" id="SOC45026.1"/>
    </source>
</evidence>
<organism evidence="2 3">
    <name type="scientific">Ureibacillus acetophenoni</name>
    <dbReference type="NCBI Taxonomy" id="614649"/>
    <lineage>
        <taxon>Bacteria</taxon>
        <taxon>Bacillati</taxon>
        <taxon>Bacillota</taxon>
        <taxon>Bacilli</taxon>
        <taxon>Bacillales</taxon>
        <taxon>Caryophanaceae</taxon>
        <taxon>Ureibacillus</taxon>
    </lineage>
</organism>
<dbReference type="PANTHER" id="PTHR35789">
    <property type="entry name" value="SPORE GERMINATION PROTEIN B3"/>
    <property type="match status" value="1"/>
</dbReference>
<evidence type="ECO:0000259" key="1">
    <source>
        <dbReference type="Pfam" id="PF25198"/>
    </source>
</evidence>
<name>A0A285UWC9_9BACL</name>
<dbReference type="GO" id="GO:0016020">
    <property type="term" value="C:membrane"/>
    <property type="evidence" value="ECO:0007669"/>
    <property type="project" value="InterPro"/>
</dbReference>
<dbReference type="InterPro" id="IPR057336">
    <property type="entry name" value="GerAC_N"/>
</dbReference>
<dbReference type="PROSITE" id="PS51257">
    <property type="entry name" value="PROKAR_LIPOPROTEIN"/>
    <property type="match status" value="1"/>
</dbReference>
<evidence type="ECO:0000313" key="3">
    <source>
        <dbReference type="Proteomes" id="UP000219252"/>
    </source>
</evidence>
<dbReference type="OrthoDB" id="9816067at2"/>
<dbReference type="Proteomes" id="UP000219252">
    <property type="component" value="Unassembled WGS sequence"/>
</dbReference>
<protein>
    <recommendedName>
        <fullName evidence="1">Spore germination protein N-terminal domain-containing protein</fullName>
    </recommendedName>
</protein>
<sequence length="221" mass="25126">MKNRPCISHFPFLIFVLLLLSGCWDQTNIDKRAYVIAIGLDKGEKNKINITYLISNPEFSKQEGPSSEPSHEIITFPANDFISAKNTANSIVAKEITYNMLSVMIVSEEFSKDPEFIRYMYDVTKDREIKHNNPLVVTKEDVSTFLTENKPKLETRIHKYFEFILENANKAGLIPSFKLHSYFSITESDAGLFLAPYATTQRTTSGKYTAGEDEFLAGELD</sequence>
<gene>
    <name evidence="2" type="ORF">SAMN05877842_1279</name>
</gene>
<dbReference type="InterPro" id="IPR008844">
    <property type="entry name" value="Spore_GerAC-like"/>
</dbReference>